<keyword evidence="5 10" id="KW-0732">Signal</keyword>
<dbReference type="GO" id="GO:0005783">
    <property type="term" value="C:endoplasmic reticulum"/>
    <property type="evidence" value="ECO:0007669"/>
    <property type="project" value="InterPro"/>
</dbReference>
<dbReference type="Gene3D" id="1.25.10.10">
    <property type="entry name" value="Leucine-rich Repeat Variant"/>
    <property type="match status" value="1"/>
</dbReference>
<keyword evidence="4" id="KW-0813">Transport</keyword>
<comment type="caution">
    <text evidence="11">The sequence shown here is derived from an EMBL/GenBank/DDBJ whole genome shotgun (WGS) entry which is preliminary data.</text>
</comment>
<dbReference type="InterPro" id="IPR011989">
    <property type="entry name" value="ARM-like"/>
</dbReference>
<keyword evidence="6" id="KW-0256">Endoplasmic reticulum</keyword>
<evidence type="ECO:0000256" key="1">
    <source>
        <dbReference type="ARBA" id="ARBA00010588"/>
    </source>
</evidence>
<dbReference type="InterPro" id="IPR031884">
    <property type="entry name" value="Sil1_fungi"/>
</dbReference>
<dbReference type="GO" id="GO:0000774">
    <property type="term" value="F:adenyl-nucleotide exchange factor activity"/>
    <property type="evidence" value="ECO:0007669"/>
    <property type="project" value="InterPro"/>
</dbReference>
<proteinExistence type="inferred from homology"/>
<evidence type="ECO:0000256" key="3">
    <source>
        <dbReference type="ARBA" id="ARBA00015352"/>
    </source>
</evidence>
<evidence type="ECO:0000256" key="10">
    <source>
        <dbReference type="SAM" id="SignalP"/>
    </source>
</evidence>
<feature type="chain" id="PRO_5042092582" description="Nucleotide exchange factor SIL1" evidence="10">
    <location>
        <begin position="33"/>
        <end position="428"/>
    </location>
</feature>
<name>A0AAE0D291_COLKA</name>
<keyword evidence="12" id="KW-1185">Reference proteome</keyword>
<dbReference type="AlphaFoldDB" id="A0AAE0D291"/>
<evidence type="ECO:0000256" key="6">
    <source>
        <dbReference type="ARBA" id="ARBA00022824"/>
    </source>
</evidence>
<evidence type="ECO:0000313" key="11">
    <source>
        <dbReference type="EMBL" id="KAK2745777.1"/>
    </source>
</evidence>
<feature type="region of interest" description="Disordered" evidence="9">
    <location>
        <begin position="126"/>
        <end position="150"/>
    </location>
</feature>
<dbReference type="Pfam" id="PF16782">
    <property type="entry name" value="SIL1"/>
    <property type="match status" value="1"/>
</dbReference>
<dbReference type="EMBL" id="VYYT01000300">
    <property type="protein sequence ID" value="KAK2745777.1"/>
    <property type="molecule type" value="Genomic_DNA"/>
</dbReference>
<accession>A0AAE0D291</accession>
<organism evidence="11 12">
    <name type="scientific">Colletotrichum kahawae</name>
    <name type="common">Coffee berry disease fungus</name>
    <dbReference type="NCBI Taxonomy" id="34407"/>
    <lineage>
        <taxon>Eukaryota</taxon>
        <taxon>Fungi</taxon>
        <taxon>Dikarya</taxon>
        <taxon>Ascomycota</taxon>
        <taxon>Pezizomycotina</taxon>
        <taxon>Sordariomycetes</taxon>
        <taxon>Hypocreomycetidae</taxon>
        <taxon>Glomerellales</taxon>
        <taxon>Glomerellaceae</taxon>
        <taxon>Colletotrichum</taxon>
        <taxon>Colletotrichum gloeosporioides species complex</taxon>
    </lineage>
</organism>
<dbReference type="Proteomes" id="UP001281614">
    <property type="component" value="Unassembled WGS sequence"/>
</dbReference>
<keyword evidence="8" id="KW-0811">Translocation</keyword>
<evidence type="ECO:0000256" key="7">
    <source>
        <dbReference type="ARBA" id="ARBA00022927"/>
    </source>
</evidence>
<comment type="subunit">
    <text evidence="2">Interacts with KAR2.</text>
</comment>
<evidence type="ECO:0000256" key="5">
    <source>
        <dbReference type="ARBA" id="ARBA00022729"/>
    </source>
</evidence>
<feature type="signal peptide" evidence="10">
    <location>
        <begin position="1"/>
        <end position="32"/>
    </location>
</feature>
<evidence type="ECO:0000256" key="2">
    <source>
        <dbReference type="ARBA" id="ARBA00011799"/>
    </source>
</evidence>
<sequence length="428" mass="46969">MTPRSTTRPSFLPLTIFMVVFGLLILAPTIAASSHVSAAPAAPSPSADVELICHTDNQAECYPKIFQPTEEFQTVHDDQELPHGLHIRMNINTGQKEAKINDPTEKNPAVEGLPVDRSIVVVDGEEVHDEPRLPKDAPKYDPVGAVKQPPQESSEFYSHLDYVKKGANGAALPIDEALEFLEDISHDIYYGMKITETFDTVKSLLCLMSDPETPAPTDGVVPRDQQAASIISGALQNNPKALEEVTKVWPQLMDASCPATETKGVSKLRDDFYASFVPSQEGGAAEHNVLRAANKAKAHVAAVRGLLKSPTIRDDFIANKGMDRLLEVLAPEDARWDTAQRKTGQLVLDSFLDESMGADVGVWPLFKASETDASKRVADRVSDGNWKTAVKAIMEKNKGDKSHWSKDLFDRLDAHEQTQLNKLGKQEL</sequence>
<evidence type="ECO:0000256" key="9">
    <source>
        <dbReference type="SAM" id="MobiDB-lite"/>
    </source>
</evidence>
<evidence type="ECO:0000256" key="8">
    <source>
        <dbReference type="ARBA" id="ARBA00023010"/>
    </source>
</evidence>
<dbReference type="GO" id="GO:0015031">
    <property type="term" value="P:protein transport"/>
    <property type="evidence" value="ECO:0007669"/>
    <property type="project" value="UniProtKB-KW"/>
</dbReference>
<protein>
    <recommendedName>
        <fullName evidence="3">Nucleotide exchange factor SIL1</fullName>
    </recommendedName>
</protein>
<gene>
    <name evidence="11" type="ORF">CKAH01_06681</name>
</gene>
<evidence type="ECO:0000256" key="4">
    <source>
        <dbReference type="ARBA" id="ARBA00022448"/>
    </source>
</evidence>
<reference evidence="11" key="1">
    <citation type="submission" date="2023-02" db="EMBL/GenBank/DDBJ databases">
        <title>Colletotrichum kahawae CIFC_Que2 genome sequencing and assembly.</title>
        <authorList>
            <person name="Baroncelli R."/>
        </authorList>
    </citation>
    <scope>NUCLEOTIDE SEQUENCE</scope>
    <source>
        <strain evidence="11">CIFC_Que2</strain>
    </source>
</reference>
<feature type="compositionally biased region" description="Basic and acidic residues" evidence="9">
    <location>
        <begin position="129"/>
        <end position="139"/>
    </location>
</feature>
<keyword evidence="7" id="KW-0653">Protein transport</keyword>
<evidence type="ECO:0000313" key="12">
    <source>
        <dbReference type="Proteomes" id="UP001281614"/>
    </source>
</evidence>
<comment type="similarity">
    <text evidence="1">Belongs to the SIL1 family.</text>
</comment>